<dbReference type="Pfam" id="PF13812">
    <property type="entry name" value="PPR_3"/>
    <property type="match status" value="2"/>
</dbReference>
<dbReference type="InterPro" id="IPR057027">
    <property type="entry name" value="TPR_mt"/>
</dbReference>
<dbReference type="PANTHER" id="PTHR47447">
    <property type="entry name" value="OS03G0856100 PROTEIN"/>
    <property type="match status" value="1"/>
</dbReference>
<evidence type="ECO:0000313" key="7">
    <source>
        <dbReference type="EMBL" id="KAF7315387.1"/>
    </source>
</evidence>
<protein>
    <submittedName>
        <fullName evidence="7">Methyltransf-25 domain-containing protein</fullName>
    </submittedName>
</protein>
<evidence type="ECO:0000256" key="4">
    <source>
        <dbReference type="ARBA" id="ARBA00044511"/>
    </source>
</evidence>
<comment type="caution">
    <text evidence="7">The sequence shown here is derived from an EMBL/GenBank/DDBJ whole genome shotgun (WGS) entry which is preliminary data.</text>
</comment>
<evidence type="ECO:0000256" key="2">
    <source>
        <dbReference type="ARBA" id="ARBA00022737"/>
    </source>
</evidence>
<dbReference type="InterPro" id="IPR011990">
    <property type="entry name" value="TPR-like_helical_dom_sf"/>
</dbReference>
<feature type="repeat" description="PPR" evidence="5">
    <location>
        <begin position="67"/>
        <end position="101"/>
    </location>
</feature>
<sequence>MQKLARNVSTLRALPWQFPLTGEGPVIQGQTAEARFNLRMVQHADSAQFPQCFAVAAEMKKEKVAPSRITYNTLLRSLAHGGHASATLAVLEDMVAMEIKPDVTAFNFIVHAHRTQVSPFLHSVLRRMENMEVPPNATTYALLISRFAQEQNLEVCLAYLREMQSAGLVPQLATIQSVIILAAEKGWPRLAIDLAESYERTTRKVEDSVWHACLQASASQLYAEGVTKCWNLLVKDLAVLPDEGLCLLVLNTAARHGLPDLATDVMRILQILEVPWEEAHLAALFEALFVTKRYEESFDSLAIMRQNDLIPTLQTAYPIVAAIVASPPLLDELWTVILQMKDQNKFVDPSIGLALLQASVATQPLSRALGDNESLIKFGFEPSLEAFAILLDACISSGNLIYGELVYQQAKQAGVDKDAASLERMIALHLSRNKFDGAFRYLDLMEINDSIPSKHICEVLALTAADAHDPRYLLAIDAMKRAQYPIEQTFLDKCLEQYRRRQPAQVSKEAGLDPVAKKFIETGGL</sequence>
<dbReference type="EMBL" id="JACAZF010000001">
    <property type="protein sequence ID" value="KAF7315387.1"/>
    <property type="molecule type" value="Genomic_DNA"/>
</dbReference>
<dbReference type="Proteomes" id="UP000636479">
    <property type="component" value="Unassembled WGS sequence"/>
</dbReference>
<dbReference type="Pfam" id="PF23276">
    <property type="entry name" value="TPR_24"/>
    <property type="match status" value="1"/>
</dbReference>
<proteinExistence type="inferred from homology"/>
<feature type="domain" description="Pentatricopeptide repeat-containing protein-mitochondrial" evidence="6">
    <location>
        <begin position="243"/>
        <end position="370"/>
    </location>
</feature>
<comment type="function">
    <text evidence="3">Regulates mitochondrial small subunit maturation by controlling 15S rRNA 5'-end processing. Localizes to the 5' precursor of the 15S rRNA in a position that is subsequently occupied by mS47 in the mature yeast mtSSU. Uses structure and sequence-specific RNA recognition, binding to a single-stranded region of the precursor and specifically recognizing bases -6 to -1. The exchange of Ccm1 for mS47 is coupled to the irreversible removal of precursor rRNA that is accompanied by conformational changes of the mitoribosomal proteins uS5m and mS26. These conformational changes signal completion of 5'-end rRNA processing through protection of the mature 5'-end of the 15S rRNA and stabilization of mS47. The removal of the 5' precursor together with the dissociation of Ccm1 may be catalyzed by the 5'-3' exoribonuclease Pet127. Involved in the specific removal of group I introns in mitochondrial encoded transcripts.</text>
</comment>
<reference evidence="7" key="1">
    <citation type="submission" date="2020-05" db="EMBL/GenBank/DDBJ databases">
        <title>Mycena genomes resolve the evolution of fungal bioluminescence.</title>
        <authorList>
            <person name="Tsai I.J."/>
        </authorList>
    </citation>
    <scope>NUCLEOTIDE SEQUENCE</scope>
    <source>
        <strain evidence="7">171206Taipei</strain>
    </source>
</reference>
<evidence type="ECO:0000259" key="6">
    <source>
        <dbReference type="Pfam" id="PF23276"/>
    </source>
</evidence>
<comment type="similarity">
    <text evidence="1">Belongs to the CCM1 family.</text>
</comment>
<dbReference type="OrthoDB" id="185373at2759"/>
<dbReference type="AlphaFoldDB" id="A0A8H6TET6"/>
<dbReference type="RefSeq" id="XP_037225410.1">
    <property type="nucleotide sequence ID" value="XM_037357500.1"/>
</dbReference>
<evidence type="ECO:0000256" key="3">
    <source>
        <dbReference type="ARBA" id="ARBA00044493"/>
    </source>
</evidence>
<keyword evidence="2" id="KW-0677">Repeat</keyword>
<dbReference type="Gene3D" id="1.25.40.10">
    <property type="entry name" value="Tetratricopeptide repeat domain"/>
    <property type="match status" value="3"/>
</dbReference>
<dbReference type="PANTHER" id="PTHR47447:SF17">
    <property type="entry name" value="OS12G0638900 PROTEIN"/>
    <property type="match status" value="1"/>
</dbReference>
<accession>A0A8H6TET6</accession>
<name>A0A8H6TET6_9AGAR</name>
<evidence type="ECO:0000313" key="8">
    <source>
        <dbReference type="Proteomes" id="UP000636479"/>
    </source>
</evidence>
<organism evidence="7 8">
    <name type="scientific">Mycena indigotica</name>
    <dbReference type="NCBI Taxonomy" id="2126181"/>
    <lineage>
        <taxon>Eukaryota</taxon>
        <taxon>Fungi</taxon>
        <taxon>Dikarya</taxon>
        <taxon>Basidiomycota</taxon>
        <taxon>Agaricomycotina</taxon>
        <taxon>Agaricomycetes</taxon>
        <taxon>Agaricomycetidae</taxon>
        <taxon>Agaricales</taxon>
        <taxon>Marasmiineae</taxon>
        <taxon>Mycenaceae</taxon>
        <taxon>Mycena</taxon>
    </lineage>
</organism>
<dbReference type="PROSITE" id="PS51375">
    <property type="entry name" value="PPR"/>
    <property type="match status" value="2"/>
</dbReference>
<dbReference type="NCBIfam" id="TIGR00756">
    <property type="entry name" value="PPR"/>
    <property type="match status" value="2"/>
</dbReference>
<keyword evidence="8" id="KW-1185">Reference proteome</keyword>
<gene>
    <name evidence="7" type="ORF">MIND_00053300</name>
</gene>
<feature type="repeat" description="PPR" evidence="5">
    <location>
        <begin position="136"/>
        <end position="170"/>
    </location>
</feature>
<comment type="subunit">
    <text evidence="4">Binds to mitochondrial small subunit 15S rRNA.</text>
</comment>
<evidence type="ECO:0000256" key="5">
    <source>
        <dbReference type="PROSITE-ProRule" id="PRU00708"/>
    </source>
</evidence>
<dbReference type="GeneID" id="59340016"/>
<evidence type="ECO:0000256" key="1">
    <source>
        <dbReference type="ARBA" id="ARBA00006192"/>
    </source>
</evidence>
<dbReference type="InterPro" id="IPR002885">
    <property type="entry name" value="PPR_rpt"/>
</dbReference>